<reference evidence="1" key="1">
    <citation type="submission" date="2021-06" db="EMBL/GenBank/DDBJ databases">
        <authorList>
            <person name="Kallberg Y."/>
            <person name="Tangrot J."/>
            <person name="Rosling A."/>
        </authorList>
    </citation>
    <scope>NUCLEOTIDE SEQUENCE</scope>
    <source>
        <strain evidence="1">CL551</strain>
    </source>
</reference>
<keyword evidence="2" id="KW-1185">Reference proteome</keyword>
<feature type="non-terminal residue" evidence="1">
    <location>
        <position position="1"/>
    </location>
</feature>
<dbReference type="InterPro" id="IPR052194">
    <property type="entry name" value="MESH1"/>
</dbReference>
<dbReference type="SUPFAM" id="SSF109604">
    <property type="entry name" value="HD-domain/PDEase-like"/>
    <property type="match status" value="2"/>
</dbReference>
<comment type="caution">
    <text evidence="1">The sequence shown here is derived from an EMBL/GenBank/DDBJ whole genome shotgun (WGS) entry which is preliminary data.</text>
</comment>
<gene>
    <name evidence="1" type="ORF">AMORRO_LOCUS13469</name>
</gene>
<dbReference type="AlphaFoldDB" id="A0A9N9I795"/>
<name>A0A9N9I795_9GLOM</name>
<sequence length="144" mass="16555">MTSELKETTFDITKFLDTLDFAAKKHSRQKRKDVEGTPYINHPIGVAKNLTDAGVFDFATIQAAILVNIRQRTLQGYKDSQHTNYLCNIKHDTVEDTDTTFEEIEELFGEEVRNIVEEVTDDKTLPKSERKRLQVVTTPHKSKK</sequence>
<organism evidence="1 2">
    <name type="scientific">Acaulospora morrowiae</name>
    <dbReference type="NCBI Taxonomy" id="94023"/>
    <lineage>
        <taxon>Eukaryota</taxon>
        <taxon>Fungi</taxon>
        <taxon>Fungi incertae sedis</taxon>
        <taxon>Mucoromycota</taxon>
        <taxon>Glomeromycotina</taxon>
        <taxon>Glomeromycetes</taxon>
        <taxon>Diversisporales</taxon>
        <taxon>Acaulosporaceae</taxon>
        <taxon>Acaulospora</taxon>
    </lineage>
</organism>
<evidence type="ECO:0000313" key="2">
    <source>
        <dbReference type="Proteomes" id="UP000789342"/>
    </source>
</evidence>
<dbReference type="Gene3D" id="1.10.3210.10">
    <property type="entry name" value="Hypothetical protein af1432"/>
    <property type="match status" value="1"/>
</dbReference>
<dbReference type="OrthoDB" id="430679at2759"/>
<proteinExistence type="predicted"/>
<protein>
    <submittedName>
        <fullName evidence="1">11275_t:CDS:1</fullName>
    </submittedName>
</protein>
<dbReference type="Proteomes" id="UP000789342">
    <property type="component" value="Unassembled WGS sequence"/>
</dbReference>
<dbReference type="PANTHER" id="PTHR46246:SF1">
    <property type="entry name" value="GUANOSINE-3',5'-BIS(DIPHOSPHATE) 3'-PYROPHOSPHOHYDROLASE MESH1"/>
    <property type="match status" value="1"/>
</dbReference>
<dbReference type="EMBL" id="CAJVPV010023223">
    <property type="protein sequence ID" value="CAG8723128.1"/>
    <property type="molecule type" value="Genomic_DNA"/>
</dbReference>
<dbReference type="Pfam" id="PF13328">
    <property type="entry name" value="HD_4"/>
    <property type="match status" value="1"/>
</dbReference>
<dbReference type="GO" id="GO:0008893">
    <property type="term" value="F:guanosine-3',5'-bis(diphosphate) 3'-diphosphatase activity"/>
    <property type="evidence" value="ECO:0007669"/>
    <property type="project" value="TreeGrafter"/>
</dbReference>
<evidence type="ECO:0000313" key="1">
    <source>
        <dbReference type="EMBL" id="CAG8723128.1"/>
    </source>
</evidence>
<accession>A0A9N9I795</accession>
<dbReference type="PANTHER" id="PTHR46246">
    <property type="entry name" value="GUANOSINE-3',5'-BIS(DIPHOSPHATE) 3'-PYROPHOSPHOHYDROLASE MESH1"/>
    <property type="match status" value="1"/>
</dbReference>